<accession>A0ABM0PVQ2</accession>
<evidence type="ECO:0000313" key="5">
    <source>
        <dbReference type="RefSeq" id="XP_008245251.1"/>
    </source>
</evidence>
<evidence type="ECO:0000259" key="3">
    <source>
        <dbReference type="Pfam" id="PF14244"/>
    </source>
</evidence>
<dbReference type="Pfam" id="PF03732">
    <property type="entry name" value="Retrotrans_gag"/>
    <property type="match status" value="1"/>
</dbReference>
<dbReference type="GeneID" id="103343367"/>
<dbReference type="Proteomes" id="UP000694861">
    <property type="component" value="Unplaced"/>
</dbReference>
<feature type="compositionally biased region" description="Polar residues" evidence="1">
    <location>
        <begin position="303"/>
        <end position="318"/>
    </location>
</feature>
<feature type="region of interest" description="Disordered" evidence="1">
    <location>
        <begin position="283"/>
        <end position="321"/>
    </location>
</feature>
<evidence type="ECO:0000259" key="2">
    <source>
        <dbReference type="Pfam" id="PF03732"/>
    </source>
</evidence>
<sequence length="364" mass="40917">MVTPDSSTSSDTNSRYYIHHGENPNQSLVTELLNGENYATWSRSVQMVISAKNKLGFINGKFEAPSSTKQPDEYELWERCYNMILSWLEHSVASDLASSVVFASTAHEVWEDFRERFAQGNAPRIYQIQKAIASHMQGTSTVGAYFTKLKSYWDELSVYHPPPTSEHTKVLAIEKQKEQDRLMQFLMGLNDSYNAVRGQLLLMKSLPNVREAYNFVTQEEKQREIGNNSIAENFSVATAVRSFKNSNNKFSGNSFSHSSSNSNSEGLFCRYCKDTHKIETCPKLHGYPPGHQRHDPNFKSKARQPNQGNSHRQGQHMDQSSHHAFHAIHATANAATNAAGSQPTNGYNPHGSTSILSSHDSHPF</sequence>
<feature type="domain" description="Retrotransposon gag" evidence="2">
    <location>
        <begin position="87"/>
        <end position="190"/>
    </location>
</feature>
<dbReference type="InterPro" id="IPR005162">
    <property type="entry name" value="Retrotrans_gag_dom"/>
</dbReference>
<gene>
    <name evidence="5" type="primary">LOC103343367</name>
</gene>
<evidence type="ECO:0000313" key="4">
    <source>
        <dbReference type="Proteomes" id="UP000694861"/>
    </source>
</evidence>
<feature type="region of interest" description="Disordered" evidence="1">
    <location>
        <begin position="1"/>
        <end position="20"/>
    </location>
</feature>
<name>A0ABM0PVQ2_PRUMU</name>
<feature type="domain" description="Retrotransposon Copia-like N-terminal" evidence="3">
    <location>
        <begin position="19"/>
        <end position="65"/>
    </location>
</feature>
<organism evidence="4 5">
    <name type="scientific">Prunus mume</name>
    <name type="common">Japanese apricot</name>
    <name type="synonym">Armeniaca mume</name>
    <dbReference type="NCBI Taxonomy" id="102107"/>
    <lineage>
        <taxon>Eukaryota</taxon>
        <taxon>Viridiplantae</taxon>
        <taxon>Streptophyta</taxon>
        <taxon>Embryophyta</taxon>
        <taxon>Tracheophyta</taxon>
        <taxon>Spermatophyta</taxon>
        <taxon>Magnoliopsida</taxon>
        <taxon>eudicotyledons</taxon>
        <taxon>Gunneridae</taxon>
        <taxon>Pentapetalae</taxon>
        <taxon>rosids</taxon>
        <taxon>fabids</taxon>
        <taxon>Rosales</taxon>
        <taxon>Rosaceae</taxon>
        <taxon>Amygdaloideae</taxon>
        <taxon>Amygdaleae</taxon>
        <taxon>Prunus</taxon>
    </lineage>
</organism>
<dbReference type="PANTHER" id="PTHR37610:SF97">
    <property type="entry name" value="RETROTRANSPOSON GAG DOMAIN-CONTAINING PROTEIN"/>
    <property type="match status" value="1"/>
</dbReference>
<dbReference type="InterPro" id="IPR029472">
    <property type="entry name" value="Copia-like_N"/>
</dbReference>
<evidence type="ECO:0000256" key="1">
    <source>
        <dbReference type="SAM" id="MobiDB-lite"/>
    </source>
</evidence>
<protein>
    <submittedName>
        <fullName evidence="5">Uncharacterized protein LOC103343367</fullName>
    </submittedName>
</protein>
<keyword evidence="4" id="KW-1185">Reference proteome</keyword>
<dbReference type="PANTHER" id="PTHR37610">
    <property type="entry name" value="CCHC-TYPE DOMAIN-CONTAINING PROTEIN"/>
    <property type="match status" value="1"/>
</dbReference>
<feature type="compositionally biased region" description="Low complexity" evidence="1">
    <location>
        <begin position="1"/>
        <end position="14"/>
    </location>
</feature>
<feature type="region of interest" description="Disordered" evidence="1">
    <location>
        <begin position="337"/>
        <end position="364"/>
    </location>
</feature>
<feature type="compositionally biased region" description="Polar residues" evidence="1">
    <location>
        <begin position="340"/>
        <end position="358"/>
    </location>
</feature>
<proteinExistence type="predicted"/>
<dbReference type="Pfam" id="PF14244">
    <property type="entry name" value="Retrotran_gag_3"/>
    <property type="match status" value="1"/>
</dbReference>
<reference evidence="4" key="1">
    <citation type="journal article" date="2012" name="Nat. Commun.">
        <title>The genome of Prunus mume.</title>
        <authorList>
            <person name="Zhang Q."/>
            <person name="Chen W."/>
            <person name="Sun L."/>
            <person name="Zhao F."/>
            <person name="Huang B."/>
            <person name="Yang W."/>
            <person name="Tao Y."/>
            <person name="Wang J."/>
            <person name="Yuan Z."/>
            <person name="Fan G."/>
            <person name="Xing Z."/>
            <person name="Han C."/>
            <person name="Pan H."/>
            <person name="Zhong X."/>
            <person name="Shi W."/>
            <person name="Liang X."/>
            <person name="Du D."/>
            <person name="Sun F."/>
            <person name="Xu Z."/>
            <person name="Hao R."/>
            <person name="Lv T."/>
            <person name="Lv Y."/>
            <person name="Zheng Z."/>
            <person name="Sun M."/>
            <person name="Luo L."/>
            <person name="Cai M."/>
            <person name="Gao Y."/>
            <person name="Wang J."/>
            <person name="Yin Y."/>
            <person name="Xu X."/>
            <person name="Cheng T."/>
            <person name="Wang J."/>
        </authorList>
    </citation>
    <scope>NUCLEOTIDE SEQUENCE [LARGE SCALE GENOMIC DNA]</scope>
</reference>
<reference evidence="5" key="2">
    <citation type="submission" date="2025-08" db="UniProtKB">
        <authorList>
            <consortium name="RefSeq"/>
        </authorList>
    </citation>
    <scope>IDENTIFICATION</scope>
</reference>
<dbReference type="RefSeq" id="XP_008245251.1">
    <property type="nucleotide sequence ID" value="XM_008247029.1"/>
</dbReference>